<accession>A0A7W7HBD1</accession>
<evidence type="ECO:0000313" key="4">
    <source>
        <dbReference type="Proteomes" id="UP000590511"/>
    </source>
</evidence>
<dbReference type="AlphaFoldDB" id="A0A7W7HBD1"/>
<comment type="caution">
    <text evidence="3">The sequence shown here is derived from an EMBL/GenBank/DDBJ whole genome shotgun (WGS) entry which is preliminary data.</text>
</comment>
<feature type="compositionally biased region" description="Pro residues" evidence="1">
    <location>
        <begin position="23"/>
        <end position="33"/>
    </location>
</feature>
<reference evidence="3 4" key="1">
    <citation type="submission" date="2020-08" db="EMBL/GenBank/DDBJ databases">
        <title>Sequencing the genomes of 1000 actinobacteria strains.</title>
        <authorList>
            <person name="Klenk H.-P."/>
        </authorList>
    </citation>
    <scope>NUCLEOTIDE SEQUENCE [LARGE SCALE GENOMIC DNA]</scope>
    <source>
        <strain evidence="3 4">DSM 43150</strain>
    </source>
</reference>
<feature type="compositionally biased region" description="Pro residues" evidence="1">
    <location>
        <begin position="48"/>
        <end position="57"/>
    </location>
</feature>
<name>A0A7W7HBD1_9ACTN</name>
<sequence>MRRRPLVVLTVALAVLSGCTDHPPTPSAPPPASPAASPGTTLDMPPESFGPPPPAPTPTGRLEMSPAGYGPFRIGMTQQEVTDAGLVAGLSPDGCGSASGFPGTPEVDFWGGELVRVRVAGPTVDTVPIGATVADVQAAYPAGRAVTGAGGVTGWLVVDGANAMLVEFTAGTATAVTAGVTTTVEEVFAGARGC</sequence>
<dbReference type="Proteomes" id="UP000590511">
    <property type="component" value="Unassembled WGS sequence"/>
</dbReference>
<dbReference type="RefSeq" id="WP_188120078.1">
    <property type="nucleotide sequence ID" value="NZ_BOMP01000096.1"/>
</dbReference>
<feature type="region of interest" description="Disordered" evidence="1">
    <location>
        <begin position="21"/>
        <end position="73"/>
    </location>
</feature>
<feature type="signal peptide" evidence="2">
    <location>
        <begin position="1"/>
        <end position="20"/>
    </location>
</feature>
<proteinExistence type="predicted"/>
<dbReference type="EMBL" id="JACHNC010000001">
    <property type="protein sequence ID" value="MBB4747433.1"/>
    <property type="molecule type" value="Genomic_DNA"/>
</dbReference>
<feature type="compositionally biased region" description="Low complexity" evidence="1">
    <location>
        <begin position="34"/>
        <end position="47"/>
    </location>
</feature>
<evidence type="ECO:0000256" key="1">
    <source>
        <dbReference type="SAM" id="MobiDB-lite"/>
    </source>
</evidence>
<feature type="chain" id="PRO_5038962997" evidence="2">
    <location>
        <begin position="21"/>
        <end position="194"/>
    </location>
</feature>
<protein>
    <submittedName>
        <fullName evidence="3">Uncharacterized protein</fullName>
    </submittedName>
</protein>
<organism evidence="3 4">
    <name type="scientific">Actinoplanes lobatus</name>
    <dbReference type="NCBI Taxonomy" id="113568"/>
    <lineage>
        <taxon>Bacteria</taxon>
        <taxon>Bacillati</taxon>
        <taxon>Actinomycetota</taxon>
        <taxon>Actinomycetes</taxon>
        <taxon>Micromonosporales</taxon>
        <taxon>Micromonosporaceae</taxon>
        <taxon>Actinoplanes</taxon>
    </lineage>
</organism>
<keyword evidence="2" id="KW-0732">Signal</keyword>
<gene>
    <name evidence="3" type="ORF">BJ964_001594</name>
</gene>
<evidence type="ECO:0000313" key="3">
    <source>
        <dbReference type="EMBL" id="MBB4747433.1"/>
    </source>
</evidence>
<dbReference type="PROSITE" id="PS51257">
    <property type="entry name" value="PROKAR_LIPOPROTEIN"/>
    <property type="match status" value="1"/>
</dbReference>
<evidence type="ECO:0000256" key="2">
    <source>
        <dbReference type="SAM" id="SignalP"/>
    </source>
</evidence>